<evidence type="ECO:0000313" key="2">
    <source>
        <dbReference type="EMBL" id="CAA6810390.1"/>
    </source>
</evidence>
<protein>
    <submittedName>
        <fullName evidence="2">Uncharacterized protein</fullName>
    </submittedName>
</protein>
<keyword evidence="1" id="KW-0812">Transmembrane</keyword>
<gene>
    <name evidence="2" type="ORF">HELGO_WM32746</name>
</gene>
<dbReference type="AlphaFoldDB" id="A0A6S6T4L8"/>
<reference evidence="2" key="1">
    <citation type="submission" date="2020-01" db="EMBL/GenBank/DDBJ databases">
        <authorList>
            <person name="Meier V. D."/>
            <person name="Meier V D."/>
        </authorList>
    </citation>
    <scope>NUCLEOTIDE SEQUENCE</scope>
    <source>
        <strain evidence="2">HLG_WM_MAG_09</strain>
    </source>
</reference>
<proteinExistence type="predicted"/>
<dbReference type="EMBL" id="CACVAT010000151">
    <property type="protein sequence ID" value="CAA6810390.1"/>
    <property type="molecule type" value="Genomic_DNA"/>
</dbReference>
<feature type="transmembrane region" description="Helical" evidence="1">
    <location>
        <begin position="5"/>
        <end position="29"/>
    </location>
</feature>
<name>A0A6S6T4L8_9GAMM</name>
<keyword evidence="1" id="KW-1133">Transmembrane helix</keyword>
<feature type="transmembrane region" description="Helical" evidence="1">
    <location>
        <begin position="35"/>
        <end position="53"/>
    </location>
</feature>
<sequence>MEATLLLKIIAVSEVLLLIVALIIGVLWIQTPEANYEPVLVFMGFLLTILEVVRRKIKPKPSKEFDVGEQNNLSRDYTRRYLDQPHQCHFINNLPKFKKAVEQSSQELWDSGITANMRQGSYDLINSLQDYWVKLAEFFPPMHFDGKEPREYISEYTKSRFVFHRANMEPNGPGTGGSIVHVMCGGSVIEDLEKMIEETVCTLSLSSDSINFKDWKQQWRGKA</sequence>
<keyword evidence="1" id="KW-0472">Membrane</keyword>
<organism evidence="2">
    <name type="scientific">uncultured Thiotrichaceae bacterium</name>
    <dbReference type="NCBI Taxonomy" id="298394"/>
    <lineage>
        <taxon>Bacteria</taxon>
        <taxon>Pseudomonadati</taxon>
        <taxon>Pseudomonadota</taxon>
        <taxon>Gammaproteobacteria</taxon>
        <taxon>Thiotrichales</taxon>
        <taxon>Thiotrichaceae</taxon>
        <taxon>environmental samples</taxon>
    </lineage>
</organism>
<accession>A0A6S6T4L8</accession>
<evidence type="ECO:0000256" key="1">
    <source>
        <dbReference type="SAM" id="Phobius"/>
    </source>
</evidence>